<comment type="caution">
    <text evidence="2">The sequence shown here is derived from an EMBL/GenBank/DDBJ whole genome shotgun (WGS) entry which is preliminary data.</text>
</comment>
<evidence type="ECO:0000313" key="3">
    <source>
        <dbReference type="Proteomes" id="UP001597374"/>
    </source>
</evidence>
<keyword evidence="1" id="KW-0812">Transmembrane</keyword>
<proteinExistence type="predicted"/>
<feature type="transmembrane region" description="Helical" evidence="1">
    <location>
        <begin position="71"/>
        <end position="91"/>
    </location>
</feature>
<evidence type="ECO:0000313" key="2">
    <source>
        <dbReference type="EMBL" id="MFD2246316.1"/>
    </source>
</evidence>
<accession>A0ABW5CV30</accession>
<keyword evidence="1" id="KW-0472">Membrane</keyword>
<organism evidence="2 3">
    <name type="scientific">Pontibacter ruber</name>
    <dbReference type="NCBI Taxonomy" id="1343895"/>
    <lineage>
        <taxon>Bacteria</taxon>
        <taxon>Pseudomonadati</taxon>
        <taxon>Bacteroidota</taxon>
        <taxon>Cytophagia</taxon>
        <taxon>Cytophagales</taxon>
        <taxon>Hymenobacteraceae</taxon>
        <taxon>Pontibacter</taxon>
    </lineage>
</organism>
<reference evidence="3" key="1">
    <citation type="journal article" date="2019" name="Int. J. Syst. Evol. Microbiol.">
        <title>The Global Catalogue of Microorganisms (GCM) 10K type strain sequencing project: providing services to taxonomists for standard genome sequencing and annotation.</title>
        <authorList>
            <consortium name="The Broad Institute Genomics Platform"/>
            <consortium name="The Broad Institute Genome Sequencing Center for Infectious Disease"/>
            <person name="Wu L."/>
            <person name="Ma J."/>
        </authorList>
    </citation>
    <scope>NUCLEOTIDE SEQUENCE [LARGE SCALE GENOMIC DNA]</scope>
    <source>
        <strain evidence="3">CGMCC 4.1782</strain>
    </source>
</reference>
<sequence>MATMRLLNEEQYLIQTVDKKLALTTHRVIQRKRLRHLRGCTSIMLEDIESWQIKATGNMWYMGLSVASLPFIYLNDSWAFLGAFFLLLFLMTRQNRIHIISQNAVIVLPLEVDETGLNSLVEIFRQAIKVRMERLEQQLPEKVAA</sequence>
<gene>
    <name evidence="2" type="ORF">ACFSKP_08620</name>
</gene>
<dbReference type="EMBL" id="JBHUIM010000001">
    <property type="protein sequence ID" value="MFD2246316.1"/>
    <property type="molecule type" value="Genomic_DNA"/>
</dbReference>
<keyword evidence="1" id="KW-1133">Transmembrane helix</keyword>
<dbReference type="Proteomes" id="UP001597374">
    <property type="component" value="Unassembled WGS sequence"/>
</dbReference>
<evidence type="ECO:0000256" key="1">
    <source>
        <dbReference type="SAM" id="Phobius"/>
    </source>
</evidence>
<name>A0ABW5CV30_9BACT</name>
<protein>
    <submittedName>
        <fullName evidence="2">Uncharacterized protein</fullName>
    </submittedName>
</protein>
<keyword evidence="3" id="KW-1185">Reference proteome</keyword>
<dbReference type="RefSeq" id="WP_250428016.1">
    <property type="nucleotide sequence ID" value="NZ_JALPRR010000001.1"/>
</dbReference>